<feature type="domain" description="PX" evidence="12">
    <location>
        <begin position="14"/>
        <end position="131"/>
    </location>
</feature>
<reference evidence="13 14" key="1">
    <citation type="submission" date="2020-06" db="EMBL/GenBank/DDBJ databases">
        <authorList>
            <person name="Li R."/>
            <person name="Bekaert M."/>
        </authorList>
    </citation>
    <scope>NUCLEOTIDE SEQUENCE [LARGE SCALE GENOMIC DNA]</scope>
    <source>
        <strain evidence="14">wild</strain>
    </source>
</reference>
<dbReference type="PROSITE" id="PS50195">
    <property type="entry name" value="PX"/>
    <property type="match status" value="1"/>
</dbReference>
<evidence type="ECO:0000259" key="12">
    <source>
        <dbReference type="PROSITE" id="PS50195"/>
    </source>
</evidence>
<organism evidence="13 14">
    <name type="scientific">Mytilus coruscus</name>
    <name type="common">Sea mussel</name>
    <dbReference type="NCBI Taxonomy" id="42192"/>
    <lineage>
        <taxon>Eukaryota</taxon>
        <taxon>Metazoa</taxon>
        <taxon>Spiralia</taxon>
        <taxon>Lophotrochozoa</taxon>
        <taxon>Mollusca</taxon>
        <taxon>Bivalvia</taxon>
        <taxon>Autobranchia</taxon>
        <taxon>Pteriomorphia</taxon>
        <taxon>Mytilida</taxon>
        <taxon>Mytiloidea</taxon>
        <taxon>Mytilidae</taxon>
        <taxon>Mytilinae</taxon>
        <taxon>Mytilus</taxon>
    </lineage>
</organism>
<feature type="region of interest" description="Disordered" evidence="11">
    <location>
        <begin position="179"/>
        <end position="211"/>
    </location>
</feature>
<comment type="similarity">
    <text evidence="3">Belongs to the sorting nexin family.</text>
</comment>
<keyword evidence="8" id="KW-0446">Lipid-binding</keyword>
<evidence type="ECO:0000256" key="10">
    <source>
        <dbReference type="ARBA" id="ARBA00029433"/>
    </source>
</evidence>
<protein>
    <submittedName>
        <fullName evidence="13">SNX10_11</fullName>
    </submittedName>
</protein>
<sequence length="312" mass="35667">MENATARLESQKSVLDISVRNPVTHNTWDKGRYTSYEIAVNTSNKSFCLSTSTTRRRYSEFEWLRKTLKNHHPLVMPPQLPPKKYFGDRFDPSFIAFRMTGLEDFLNYLLSEKVFLSDTTMHLFLQTNLTIKEIKDYIEGKISAFSLDSLWKANGIKENCREFCGLSTTEENNEWAHVKKDEPTKSDSLNVEECRDSNNSDISSSFSDEEDKLTEYPSVSLVAIVNSSEQDSGVSSNTNSSNAELLKQNSSLRTSKTIHADKILEDDCKVKEIELRRGISKEVKVDANLITEVDFEDDYQVSDNFSINSTKR</sequence>
<evidence type="ECO:0000256" key="8">
    <source>
        <dbReference type="ARBA" id="ARBA00023121"/>
    </source>
</evidence>
<dbReference type="InterPro" id="IPR001683">
    <property type="entry name" value="PX_dom"/>
</dbReference>
<dbReference type="AlphaFoldDB" id="A0A6J8DQQ9"/>
<name>A0A6J8DQQ9_MYTCO</name>
<dbReference type="OrthoDB" id="5227681at2759"/>
<keyword evidence="5" id="KW-0963">Cytoplasm</keyword>
<dbReference type="Pfam" id="PF00787">
    <property type="entry name" value="PX"/>
    <property type="match status" value="1"/>
</dbReference>
<evidence type="ECO:0000256" key="3">
    <source>
        <dbReference type="ARBA" id="ARBA00010883"/>
    </source>
</evidence>
<keyword evidence="4" id="KW-0813">Transport</keyword>
<dbReference type="GO" id="GO:1901981">
    <property type="term" value="F:phosphatidylinositol phosphate binding"/>
    <property type="evidence" value="ECO:0007669"/>
    <property type="project" value="TreeGrafter"/>
</dbReference>
<dbReference type="EMBL" id="CACVKT020007820">
    <property type="protein sequence ID" value="CAC5410963.1"/>
    <property type="molecule type" value="Genomic_DNA"/>
</dbReference>
<dbReference type="SMART" id="SM00312">
    <property type="entry name" value="PX"/>
    <property type="match status" value="1"/>
</dbReference>
<evidence type="ECO:0000256" key="7">
    <source>
        <dbReference type="ARBA" id="ARBA00022927"/>
    </source>
</evidence>
<dbReference type="Proteomes" id="UP000507470">
    <property type="component" value="Unassembled WGS sequence"/>
</dbReference>
<evidence type="ECO:0000256" key="11">
    <source>
        <dbReference type="SAM" id="MobiDB-lite"/>
    </source>
</evidence>
<gene>
    <name evidence="13" type="ORF">MCOR_44101</name>
</gene>
<proteinExistence type="inferred from homology"/>
<dbReference type="InterPro" id="IPR036871">
    <property type="entry name" value="PX_dom_sf"/>
</dbReference>
<keyword evidence="9" id="KW-0472">Membrane</keyword>
<evidence type="ECO:0000256" key="5">
    <source>
        <dbReference type="ARBA" id="ARBA00022490"/>
    </source>
</evidence>
<dbReference type="InterPro" id="IPR043544">
    <property type="entry name" value="SNX10/11"/>
</dbReference>
<keyword evidence="14" id="KW-1185">Reference proteome</keyword>
<dbReference type="PANTHER" id="PTHR46209:SF3">
    <property type="entry name" value="PX DOMAIN-CONTAINING PROTEIN"/>
    <property type="match status" value="1"/>
</dbReference>
<evidence type="ECO:0000256" key="1">
    <source>
        <dbReference type="ARBA" id="ARBA00004177"/>
    </source>
</evidence>
<keyword evidence="6" id="KW-0967">Endosome</keyword>
<dbReference type="Gene3D" id="3.30.1520.10">
    <property type="entry name" value="Phox-like domain"/>
    <property type="match status" value="1"/>
</dbReference>
<dbReference type="PANTHER" id="PTHR46209">
    <property type="entry name" value="PX DOMAIN-CONTAINING PROTEIN"/>
    <property type="match status" value="1"/>
</dbReference>
<comment type="subcellular location">
    <subcellularLocation>
        <location evidence="2">Cytoplasm</location>
    </subcellularLocation>
    <subcellularLocation>
        <location evidence="10">Endomembrane system</location>
        <topology evidence="10">Peripheral membrane protein</topology>
        <orientation evidence="10">Cytoplasmic side</orientation>
    </subcellularLocation>
    <subcellularLocation>
        <location evidence="1">Endosome</location>
    </subcellularLocation>
</comment>
<evidence type="ECO:0000256" key="9">
    <source>
        <dbReference type="ARBA" id="ARBA00023136"/>
    </source>
</evidence>
<evidence type="ECO:0000313" key="13">
    <source>
        <dbReference type="EMBL" id="CAC5410963.1"/>
    </source>
</evidence>
<accession>A0A6J8DQQ9</accession>
<evidence type="ECO:0000313" key="14">
    <source>
        <dbReference type="Proteomes" id="UP000507470"/>
    </source>
</evidence>
<evidence type="ECO:0000256" key="4">
    <source>
        <dbReference type="ARBA" id="ARBA00022448"/>
    </source>
</evidence>
<evidence type="ECO:0000256" key="2">
    <source>
        <dbReference type="ARBA" id="ARBA00004496"/>
    </source>
</evidence>
<dbReference type="SUPFAM" id="SSF64268">
    <property type="entry name" value="PX domain"/>
    <property type="match status" value="1"/>
</dbReference>
<evidence type="ECO:0000256" key="6">
    <source>
        <dbReference type="ARBA" id="ARBA00022753"/>
    </source>
</evidence>
<dbReference type="GO" id="GO:0006886">
    <property type="term" value="P:intracellular protein transport"/>
    <property type="evidence" value="ECO:0007669"/>
    <property type="project" value="InterPro"/>
</dbReference>
<dbReference type="GO" id="GO:0005768">
    <property type="term" value="C:endosome"/>
    <property type="evidence" value="ECO:0007669"/>
    <property type="project" value="UniProtKB-SubCell"/>
</dbReference>
<keyword evidence="7" id="KW-0653">Protein transport</keyword>
<dbReference type="GO" id="GO:0016050">
    <property type="term" value="P:vesicle organization"/>
    <property type="evidence" value="ECO:0007669"/>
    <property type="project" value="TreeGrafter"/>
</dbReference>